<keyword evidence="2" id="KW-1185">Reference proteome</keyword>
<proteinExistence type="predicted"/>
<reference evidence="1 2" key="1">
    <citation type="journal article" date="2021" name="Hortic Res">
        <title>High-quality reference genome and annotation aids understanding of berry development for evergreen blueberry (Vaccinium darrowii).</title>
        <authorList>
            <person name="Yu J."/>
            <person name="Hulse-Kemp A.M."/>
            <person name="Babiker E."/>
            <person name="Staton M."/>
        </authorList>
    </citation>
    <scope>NUCLEOTIDE SEQUENCE [LARGE SCALE GENOMIC DNA]</scope>
    <source>
        <strain evidence="2">cv. NJ 8807/NJ 8810</strain>
        <tissue evidence="1">Young leaf</tissue>
    </source>
</reference>
<dbReference type="EMBL" id="CM037154">
    <property type="protein sequence ID" value="KAH7860267.1"/>
    <property type="molecule type" value="Genomic_DNA"/>
</dbReference>
<evidence type="ECO:0000313" key="2">
    <source>
        <dbReference type="Proteomes" id="UP000828048"/>
    </source>
</evidence>
<protein>
    <submittedName>
        <fullName evidence="1">Uncharacterized protein</fullName>
    </submittedName>
</protein>
<name>A0ACB7Z4H6_9ERIC</name>
<evidence type="ECO:0000313" key="1">
    <source>
        <dbReference type="EMBL" id="KAH7860267.1"/>
    </source>
</evidence>
<gene>
    <name evidence="1" type="ORF">Vadar_011401</name>
</gene>
<dbReference type="Proteomes" id="UP000828048">
    <property type="component" value="Chromosome 4"/>
</dbReference>
<sequence length="812" mass="88023">MHDINMANTLTICIVVFLLCLSADGARKVSHTINTRNGRFPKSLDSSSDSDVGICQSMVETVGYSCEEHTVTTSDGYILSLQRIPAGRSGTQAYKPPVLLQHGLLSDASTWLINSPDQSLGFILADNEYDVWLANTRGTKYSSGHTSLSTSDPAYWNWSWDELAANDLSASVQYVHDQTGQNLHYVGHSLGTLMALAAFSKQQLVNKLRTAVLLAPIAYLNQIPTLLGKALAYALIFDSLYWLGVNEFIPEGEAVTKFMYAVCNITNADCSSLASPICGPSCCVSPSTMDVALNHGPQPTSAKNMLHLAQMIRQGTIAMYDYGSADGNNQHYGQPTPPVYNMSNIAKDFPLFLANGGQDYLSDPLDVQTLMSSLQNHDANKLVEAGGGGGWWLEVVGGGGVVAEVVGGGWGGGWWLGVVDGARNDPRTINTHNGTFPSSLDSSLKSDIGICKSMVETVGYSCEEHTVTTSDGYILSLQRIPAGRSGKKAYKPPVLLQHGIFVDASIWLVNSPDKSLGFILADNGYDVWLVSTRGTKHSSRHTSLPTNDPAYWNWSWDELAANDLSASVQYVHGQTGQKLHYIGHSLGTLTALAAISEQQSVNMLRSAALLSPIAYLNQIPTLLGKAAAYSLIGDVFYRFGGYEFLPGGEAVTRFINAICTAANGDCYSLTSAFTGPPCCISLSSMDAVINYGPQPTSTKNMLHLAQMVRQGTMAMYDYGSAYGNSQHYGQLTPPVYRMSNIPKEFPLFLAHGGQDYLSDARDVQKLIRTLQDHDAHKLAIVYTKEYAHMDYVLAGNANQVVYDPLMAFFNLN</sequence>
<accession>A0ACB7Z4H6</accession>
<organism evidence="1 2">
    <name type="scientific">Vaccinium darrowii</name>
    <dbReference type="NCBI Taxonomy" id="229202"/>
    <lineage>
        <taxon>Eukaryota</taxon>
        <taxon>Viridiplantae</taxon>
        <taxon>Streptophyta</taxon>
        <taxon>Embryophyta</taxon>
        <taxon>Tracheophyta</taxon>
        <taxon>Spermatophyta</taxon>
        <taxon>Magnoliopsida</taxon>
        <taxon>eudicotyledons</taxon>
        <taxon>Gunneridae</taxon>
        <taxon>Pentapetalae</taxon>
        <taxon>asterids</taxon>
        <taxon>Ericales</taxon>
        <taxon>Ericaceae</taxon>
        <taxon>Vaccinioideae</taxon>
        <taxon>Vaccinieae</taxon>
        <taxon>Vaccinium</taxon>
    </lineage>
</organism>
<comment type="caution">
    <text evidence="1">The sequence shown here is derived from an EMBL/GenBank/DDBJ whole genome shotgun (WGS) entry which is preliminary data.</text>
</comment>